<evidence type="ECO:0000313" key="6">
    <source>
        <dbReference type="Proteomes" id="UP000799291"/>
    </source>
</evidence>
<evidence type="ECO:0000256" key="4">
    <source>
        <dbReference type="SAM" id="MobiDB-lite"/>
    </source>
</evidence>
<evidence type="ECO:0000313" key="5">
    <source>
        <dbReference type="EMBL" id="KAF2688109.1"/>
    </source>
</evidence>
<keyword evidence="2 3" id="KW-0040">ANK repeat</keyword>
<keyword evidence="1" id="KW-0677">Repeat</keyword>
<dbReference type="PANTHER" id="PTHR24123">
    <property type="entry name" value="ANKYRIN REPEAT-CONTAINING"/>
    <property type="match status" value="1"/>
</dbReference>
<feature type="region of interest" description="Disordered" evidence="4">
    <location>
        <begin position="333"/>
        <end position="363"/>
    </location>
</feature>
<dbReference type="Pfam" id="PF12796">
    <property type="entry name" value="Ank_2"/>
    <property type="match status" value="1"/>
</dbReference>
<dbReference type="SUPFAM" id="SSF48403">
    <property type="entry name" value="Ankyrin repeat"/>
    <property type="match status" value="1"/>
</dbReference>
<protein>
    <submittedName>
        <fullName evidence="5">Uncharacterized protein</fullName>
    </submittedName>
</protein>
<dbReference type="SMART" id="SM00248">
    <property type="entry name" value="ANK"/>
    <property type="match status" value="4"/>
</dbReference>
<reference evidence="5" key="1">
    <citation type="journal article" date="2020" name="Stud. Mycol.">
        <title>101 Dothideomycetes genomes: a test case for predicting lifestyles and emergence of pathogens.</title>
        <authorList>
            <person name="Haridas S."/>
            <person name="Albert R."/>
            <person name="Binder M."/>
            <person name="Bloem J."/>
            <person name="Labutti K."/>
            <person name="Salamov A."/>
            <person name="Andreopoulos B."/>
            <person name="Baker S."/>
            <person name="Barry K."/>
            <person name="Bills G."/>
            <person name="Bluhm B."/>
            <person name="Cannon C."/>
            <person name="Castanera R."/>
            <person name="Culley D."/>
            <person name="Daum C."/>
            <person name="Ezra D."/>
            <person name="Gonzalez J."/>
            <person name="Henrissat B."/>
            <person name="Kuo A."/>
            <person name="Liang C."/>
            <person name="Lipzen A."/>
            <person name="Lutzoni F."/>
            <person name="Magnuson J."/>
            <person name="Mondo S."/>
            <person name="Nolan M."/>
            <person name="Ohm R."/>
            <person name="Pangilinan J."/>
            <person name="Park H.-J."/>
            <person name="Ramirez L."/>
            <person name="Alfaro M."/>
            <person name="Sun H."/>
            <person name="Tritt A."/>
            <person name="Yoshinaga Y."/>
            <person name="Zwiers L.-H."/>
            <person name="Turgeon B."/>
            <person name="Goodwin S."/>
            <person name="Spatafora J."/>
            <person name="Crous P."/>
            <person name="Grigoriev I."/>
        </authorList>
    </citation>
    <scope>NUCLEOTIDE SEQUENCE</scope>
    <source>
        <strain evidence="5">CBS 122367</strain>
    </source>
</reference>
<sequence length="363" mass="40086">MAVVKSSILTGQHRDTRAARFRLASQPSLNASCPNPCGAARHHSGRNTSTKDTTLLTNLKAMVSLLDLPNELIVLVGEALPHPRDINNLLRTNRRISQLLGKVLLLQNIHHHGSSALLWAAEHNDLDLATYLIVLGADVETSPHTVYCSVPTPEGGVKNPELSDAKPLYFAVFQKNANMVRLLIDAGARVVHPRVGYLSPLQVALQGRSTDEITKLFIDGIHNVNYPLRSEGRQAIVEACLAGNVFAVERLLQRGADIHLGVPSFRGVLTRALLHWRKYPQLSSDARLEMLKASLKCGRATQNWARAILRRADDPRARGLIWKWLDTEIRGEMDTKEGGPVDKKNDDVASQTTVDPTRKPLHT</sequence>
<dbReference type="OrthoDB" id="341259at2759"/>
<evidence type="ECO:0000256" key="3">
    <source>
        <dbReference type="PROSITE-ProRule" id="PRU00023"/>
    </source>
</evidence>
<dbReference type="AlphaFoldDB" id="A0A6G1JD99"/>
<dbReference type="PROSITE" id="PS50088">
    <property type="entry name" value="ANK_REPEAT"/>
    <property type="match status" value="1"/>
</dbReference>
<proteinExistence type="predicted"/>
<dbReference type="Proteomes" id="UP000799291">
    <property type="component" value="Unassembled WGS sequence"/>
</dbReference>
<dbReference type="InterPro" id="IPR002110">
    <property type="entry name" value="Ankyrin_rpt"/>
</dbReference>
<dbReference type="InterPro" id="IPR051165">
    <property type="entry name" value="Multifunctional_ANK_Repeat"/>
</dbReference>
<dbReference type="PANTHER" id="PTHR24123:SF33">
    <property type="entry name" value="PROTEIN HOS4"/>
    <property type="match status" value="1"/>
</dbReference>
<accession>A0A6G1JD99</accession>
<feature type="compositionally biased region" description="Basic and acidic residues" evidence="4">
    <location>
        <begin position="333"/>
        <end position="347"/>
    </location>
</feature>
<name>A0A6G1JD99_9PLEO</name>
<organism evidence="5 6">
    <name type="scientific">Lentithecium fluviatile CBS 122367</name>
    <dbReference type="NCBI Taxonomy" id="1168545"/>
    <lineage>
        <taxon>Eukaryota</taxon>
        <taxon>Fungi</taxon>
        <taxon>Dikarya</taxon>
        <taxon>Ascomycota</taxon>
        <taxon>Pezizomycotina</taxon>
        <taxon>Dothideomycetes</taxon>
        <taxon>Pleosporomycetidae</taxon>
        <taxon>Pleosporales</taxon>
        <taxon>Massarineae</taxon>
        <taxon>Lentitheciaceae</taxon>
        <taxon>Lentithecium</taxon>
    </lineage>
</organism>
<dbReference type="Pfam" id="PF00023">
    <property type="entry name" value="Ank"/>
    <property type="match status" value="1"/>
</dbReference>
<feature type="repeat" description="ANK" evidence="3">
    <location>
        <begin position="112"/>
        <end position="144"/>
    </location>
</feature>
<dbReference type="Gene3D" id="1.25.40.20">
    <property type="entry name" value="Ankyrin repeat-containing domain"/>
    <property type="match status" value="1"/>
</dbReference>
<dbReference type="PROSITE" id="PS50297">
    <property type="entry name" value="ANK_REP_REGION"/>
    <property type="match status" value="1"/>
</dbReference>
<evidence type="ECO:0000256" key="2">
    <source>
        <dbReference type="ARBA" id="ARBA00023043"/>
    </source>
</evidence>
<evidence type="ECO:0000256" key="1">
    <source>
        <dbReference type="ARBA" id="ARBA00022737"/>
    </source>
</evidence>
<dbReference type="InterPro" id="IPR036770">
    <property type="entry name" value="Ankyrin_rpt-contain_sf"/>
</dbReference>
<gene>
    <name evidence="5" type="ORF">K458DRAFT_401501</name>
</gene>
<keyword evidence="6" id="KW-1185">Reference proteome</keyword>
<dbReference type="EMBL" id="MU005574">
    <property type="protein sequence ID" value="KAF2688109.1"/>
    <property type="molecule type" value="Genomic_DNA"/>
</dbReference>